<protein>
    <submittedName>
        <fullName evidence="2">Uncharacterized protein</fullName>
    </submittedName>
</protein>
<dbReference type="HOGENOM" id="CLU_2953974_0_0_9"/>
<accession>C5DAX8</accession>
<dbReference type="AlphaFoldDB" id="C5DAX8"/>
<reference evidence="2" key="1">
    <citation type="submission" date="2009-06" db="EMBL/GenBank/DDBJ databases">
        <title>Complete sequence of chromosome of Geopacillus sp. WCH70.</title>
        <authorList>
            <consortium name="US DOE Joint Genome Institute"/>
            <person name="Lucas S."/>
            <person name="Copeland A."/>
            <person name="Lapidus A."/>
            <person name="Glavina del Rio T."/>
            <person name="Dalin E."/>
            <person name="Tice H."/>
            <person name="Bruce D."/>
            <person name="Goodwin L."/>
            <person name="Pitluck S."/>
            <person name="Chertkov O."/>
            <person name="Brettin T."/>
            <person name="Detter J.C."/>
            <person name="Han C."/>
            <person name="Larimer F."/>
            <person name="Land M."/>
            <person name="Hauser L."/>
            <person name="Kyrpides N."/>
            <person name="Mikhailova N."/>
            <person name="Brumm P."/>
            <person name="Mead D.A."/>
            <person name="Richardson P."/>
        </authorList>
    </citation>
    <scope>NUCLEOTIDE SEQUENCE [LARGE SCALE GENOMIC DNA]</scope>
    <source>
        <strain evidence="2">WCH70</strain>
    </source>
</reference>
<organism evidence="2">
    <name type="scientific">Geobacillus sp. (strain WCH70)</name>
    <dbReference type="NCBI Taxonomy" id="471223"/>
    <lineage>
        <taxon>Bacteria</taxon>
        <taxon>Bacillati</taxon>
        <taxon>Bacillota</taxon>
        <taxon>Bacilli</taxon>
        <taxon>Bacillales</taxon>
        <taxon>Anoxybacillaceae</taxon>
        <taxon>Geobacillus</taxon>
    </lineage>
</organism>
<evidence type="ECO:0000313" key="2">
    <source>
        <dbReference type="EMBL" id="ACS24442.1"/>
    </source>
</evidence>
<name>C5DAX8_GEOSW</name>
<feature type="region of interest" description="Disordered" evidence="1">
    <location>
        <begin position="28"/>
        <end position="47"/>
    </location>
</feature>
<gene>
    <name evidence="2" type="ordered locus">GWCH70_1659</name>
</gene>
<evidence type="ECO:0000256" key="1">
    <source>
        <dbReference type="SAM" id="MobiDB-lite"/>
    </source>
</evidence>
<proteinExistence type="predicted"/>
<sequence length="59" mass="6859">MRKAMIAMFTLLTVLSYFSRKDYFSNNSAAPRETEENKQSATATKEQVKARNENILFYC</sequence>
<dbReference type="EMBL" id="CP001638">
    <property type="protein sequence ID" value="ACS24442.1"/>
    <property type="molecule type" value="Genomic_DNA"/>
</dbReference>
<dbReference type="KEGG" id="gwc:GWCH70_1659"/>